<dbReference type="EMBL" id="CAACVR010000019">
    <property type="protein sequence ID" value="VEU22184.1"/>
    <property type="molecule type" value="Genomic_DNA"/>
</dbReference>
<dbReference type="FunCoup" id="A0A448YML8">
    <property type="interactions" value="879"/>
</dbReference>
<dbReference type="InterPro" id="IPR045247">
    <property type="entry name" value="Oye-like"/>
</dbReference>
<evidence type="ECO:0000256" key="3">
    <source>
        <dbReference type="ARBA" id="ARBA00022643"/>
    </source>
</evidence>
<reference evidence="5 6" key="1">
    <citation type="submission" date="2018-12" db="EMBL/GenBank/DDBJ databases">
        <authorList>
            <person name="Tiukova I."/>
            <person name="Dainat J."/>
        </authorList>
    </citation>
    <scope>NUCLEOTIDE SEQUENCE [LARGE SCALE GENOMIC DNA]</scope>
</reference>
<evidence type="ECO:0000259" key="4">
    <source>
        <dbReference type="Pfam" id="PF00724"/>
    </source>
</evidence>
<sequence>MLKYYAERAENNGGLLVVEATAPTSRLGLYANTPILENDKQVEGWRHVVESVHDNGSFISIQLCGLGRTADAALLRKHNLPLVAPSPIYINENFTPHTTQSREADEAAHNPLRALTVDEIHSFVEDYAAAARRAIEGAKFDIVEIHGAHGYLVEQFLSSAANHRTDEYGGSIENRARFGLEGVDALIAAVGAEHVTIRLSPYATFQATEGVNADISPIVSYGYVLSELERRAKAGKRLAYVSFVEPRVSGADDVVDPPKVNTSWVNEIWKGVLLRTGGFLHDEGYPDLRKYVDADDRTLIGVSRYYTSSPDLANRLRNGYPLTHYDKPTFYVPKSNKGYLTFAKYGEKALDDDSPEIKAEPRPLA</sequence>
<dbReference type="GO" id="GO:0003959">
    <property type="term" value="F:NADPH dehydrogenase activity"/>
    <property type="evidence" value="ECO:0007669"/>
    <property type="project" value="TreeGrafter"/>
</dbReference>
<dbReference type="InterPro" id="IPR001155">
    <property type="entry name" value="OxRdtase_FMN_N"/>
</dbReference>
<dbReference type="InterPro" id="IPR013785">
    <property type="entry name" value="Aldolase_TIM"/>
</dbReference>
<evidence type="ECO:0000313" key="5">
    <source>
        <dbReference type="EMBL" id="VEU22184.1"/>
    </source>
</evidence>
<dbReference type="Proteomes" id="UP000290900">
    <property type="component" value="Unassembled WGS sequence"/>
</dbReference>
<keyword evidence="6" id="KW-1185">Reference proteome</keyword>
<dbReference type="OrthoDB" id="276546at2759"/>
<evidence type="ECO:0000313" key="6">
    <source>
        <dbReference type="Proteomes" id="UP000290900"/>
    </source>
</evidence>
<dbReference type="Pfam" id="PF00724">
    <property type="entry name" value="Oxidored_FMN"/>
    <property type="match status" value="1"/>
</dbReference>
<protein>
    <submittedName>
        <fullName evidence="5">DEKNAAC103196</fullName>
    </submittedName>
</protein>
<dbReference type="InParanoid" id="A0A448YML8"/>
<evidence type="ECO:0000256" key="1">
    <source>
        <dbReference type="ARBA" id="ARBA00001917"/>
    </source>
</evidence>
<evidence type="ECO:0000256" key="2">
    <source>
        <dbReference type="ARBA" id="ARBA00005979"/>
    </source>
</evidence>
<comment type="cofactor">
    <cofactor evidence="1">
        <name>FMN</name>
        <dbReference type="ChEBI" id="CHEBI:58210"/>
    </cofactor>
</comment>
<accession>A0A448YML8</accession>
<gene>
    <name evidence="5" type="ORF">BRENAR_LOCUS2916</name>
</gene>
<dbReference type="AlphaFoldDB" id="A0A448YML8"/>
<organism evidence="5 6">
    <name type="scientific">Brettanomyces naardenensis</name>
    <name type="common">Yeast</name>
    <dbReference type="NCBI Taxonomy" id="13370"/>
    <lineage>
        <taxon>Eukaryota</taxon>
        <taxon>Fungi</taxon>
        <taxon>Dikarya</taxon>
        <taxon>Ascomycota</taxon>
        <taxon>Saccharomycotina</taxon>
        <taxon>Pichiomycetes</taxon>
        <taxon>Pichiales</taxon>
        <taxon>Pichiaceae</taxon>
        <taxon>Brettanomyces</taxon>
    </lineage>
</organism>
<comment type="similarity">
    <text evidence="2">Belongs to the NADH:flavin oxidoreductase/NADH oxidase family.</text>
</comment>
<keyword evidence="3" id="KW-0288">FMN</keyword>
<dbReference type="Gene3D" id="3.20.20.70">
    <property type="entry name" value="Aldolase class I"/>
    <property type="match status" value="1"/>
</dbReference>
<dbReference type="STRING" id="13370.A0A448YML8"/>
<dbReference type="PANTHER" id="PTHR22893:SF91">
    <property type="entry name" value="NADPH DEHYDROGENASE 2-RELATED"/>
    <property type="match status" value="1"/>
</dbReference>
<name>A0A448YML8_BRENA</name>
<dbReference type="GO" id="GO:0010181">
    <property type="term" value="F:FMN binding"/>
    <property type="evidence" value="ECO:0007669"/>
    <property type="project" value="InterPro"/>
</dbReference>
<feature type="domain" description="NADH:flavin oxidoreductase/NADH oxidase N-terminal" evidence="4">
    <location>
        <begin position="1"/>
        <end position="321"/>
    </location>
</feature>
<proteinExistence type="inferred from homology"/>
<keyword evidence="3" id="KW-0285">Flavoprotein</keyword>
<dbReference type="SUPFAM" id="SSF51395">
    <property type="entry name" value="FMN-linked oxidoreductases"/>
    <property type="match status" value="1"/>
</dbReference>
<dbReference type="PANTHER" id="PTHR22893">
    <property type="entry name" value="NADH OXIDOREDUCTASE-RELATED"/>
    <property type="match status" value="1"/>
</dbReference>